<dbReference type="AlphaFoldDB" id="A0A9Q8P7C9"/>
<sequence length="262" mass="29708">MYISHYTAAMAAIDSATELPFQIWLSAEDLLTLCTITQKPCEERSLDDMLKVMAVTSRASQSLIDVARNIPHDDVTELHRRLNANKRSTLLEIEDDYSKALGEATDSKNKYDAASSTPAATSSKTDDINDLLNKFPLPPPTRAQICEHFIITIHNTYTDKYYPAKISFSTKIITLAALLQASEGIPLQRMRLIHKDNALLIPARSKADPMQDTETFGYYNVHLGDLVSLSMITDEEHMPEAKVHVPIYRLRHRFEERGRFQR</sequence>
<gene>
    <name evidence="1" type="ORF">CLAFUR5_04813</name>
</gene>
<evidence type="ECO:0000313" key="2">
    <source>
        <dbReference type="Proteomes" id="UP000756132"/>
    </source>
</evidence>
<dbReference type="GeneID" id="71984691"/>
<name>A0A9Q8P7C9_PASFU</name>
<dbReference type="KEGG" id="ffu:CLAFUR5_04813"/>
<evidence type="ECO:0008006" key="3">
    <source>
        <dbReference type="Google" id="ProtNLM"/>
    </source>
</evidence>
<protein>
    <recommendedName>
        <fullName evidence="3">Ubiquitin-like domain-containing protein</fullName>
    </recommendedName>
</protein>
<dbReference type="Gene3D" id="3.10.20.90">
    <property type="entry name" value="Phosphatidylinositol 3-kinase Catalytic Subunit, Chain A, domain 1"/>
    <property type="match status" value="1"/>
</dbReference>
<dbReference type="OrthoDB" id="10594879at2759"/>
<proteinExistence type="predicted"/>
<dbReference type="RefSeq" id="XP_047760133.1">
    <property type="nucleotide sequence ID" value="XM_047903961.1"/>
</dbReference>
<keyword evidence="2" id="KW-1185">Reference proteome</keyword>
<reference evidence="1" key="2">
    <citation type="journal article" date="2022" name="Microb. Genom.">
        <title>A chromosome-scale genome assembly of the tomato pathogen Cladosporium fulvum reveals a compartmentalized genome architecture and the presence of a dispensable chromosome.</title>
        <authorList>
            <person name="Zaccaron A.Z."/>
            <person name="Chen L.H."/>
            <person name="Samaras A."/>
            <person name="Stergiopoulos I."/>
        </authorList>
    </citation>
    <scope>NUCLEOTIDE SEQUENCE</scope>
    <source>
        <strain evidence="1">Race5_Kim</strain>
    </source>
</reference>
<reference evidence="1" key="1">
    <citation type="submission" date="2021-12" db="EMBL/GenBank/DDBJ databases">
        <authorList>
            <person name="Zaccaron A."/>
            <person name="Stergiopoulos I."/>
        </authorList>
    </citation>
    <scope>NUCLEOTIDE SEQUENCE</scope>
    <source>
        <strain evidence="1">Race5_Kim</strain>
    </source>
</reference>
<dbReference type="SUPFAM" id="SSF54236">
    <property type="entry name" value="Ubiquitin-like"/>
    <property type="match status" value="1"/>
</dbReference>
<dbReference type="Proteomes" id="UP000756132">
    <property type="component" value="Chromosome 4"/>
</dbReference>
<accession>A0A9Q8P7C9</accession>
<evidence type="ECO:0000313" key="1">
    <source>
        <dbReference type="EMBL" id="UJO15767.1"/>
    </source>
</evidence>
<organism evidence="1 2">
    <name type="scientific">Passalora fulva</name>
    <name type="common">Tomato leaf mold</name>
    <name type="synonym">Cladosporium fulvum</name>
    <dbReference type="NCBI Taxonomy" id="5499"/>
    <lineage>
        <taxon>Eukaryota</taxon>
        <taxon>Fungi</taxon>
        <taxon>Dikarya</taxon>
        <taxon>Ascomycota</taxon>
        <taxon>Pezizomycotina</taxon>
        <taxon>Dothideomycetes</taxon>
        <taxon>Dothideomycetidae</taxon>
        <taxon>Mycosphaerellales</taxon>
        <taxon>Mycosphaerellaceae</taxon>
        <taxon>Fulvia</taxon>
    </lineage>
</organism>
<dbReference type="EMBL" id="CP090166">
    <property type="protein sequence ID" value="UJO15767.1"/>
    <property type="molecule type" value="Genomic_DNA"/>
</dbReference>
<dbReference type="InterPro" id="IPR029071">
    <property type="entry name" value="Ubiquitin-like_domsf"/>
</dbReference>